<accession>A0A8J4UII9</accession>
<dbReference type="InterPro" id="IPR008271">
    <property type="entry name" value="Ser/Thr_kinase_AS"/>
</dbReference>
<sequence length="294" mass="33566">MRRGSEEMDVKPEKTDTCVEATPCMTTKKRERNSVAVPCERPEKKVKKRTEKEETNVKTEKRADFFSRYILGRLLGKGGCGAVHAGVRKSDGKKVAVKFMRKPGNDTYITLPGDTRRLPLEVALMKLVCEPPHCPLVIELVEWHETSTHVILVLERPEPCTDLFDYCENNTMSESVARIITRQVIHAACHCSDRDVFHRDIKEENILLNPLTLEIKLIDFGCGDLLKDTPYTEYAGTKAFRPPKWIVKREYEAEPATVWGFGVFLYHLVCGEELFCEDKDIVNGHVDFPDHLSE</sequence>
<dbReference type="InterPro" id="IPR011009">
    <property type="entry name" value="Kinase-like_dom_sf"/>
</dbReference>
<dbReference type="InterPro" id="IPR000719">
    <property type="entry name" value="Prot_kinase_dom"/>
</dbReference>
<dbReference type="Gene3D" id="3.30.200.20">
    <property type="entry name" value="Phosphorylase Kinase, domain 1"/>
    <property type="match status" value="1"/>
</dbReference>
<keyword evidence="3" id="KW-0723">Serine/threonine-protein kinase</keyword>
<comment type="caution">
    <text evidence="11">The sequence shown here is derived from an EMBL/GenBank/DDBJ whole genome shotgun (WGS) entry which is preliminary data.</text>
</comment>
<evidence type="ECO:0000256" key="4">
    <source>
        <dbReference type="ARBA" id="ARBA00022679"/>
    </source>
</evidence>
<dbReference type="EC" id="2.7.11.1" evidence="2"/>
<name>A0A8J4UII9_CLAMG</name>
<protein>
    <recommendedName>
        <fullName evidence="2">non-specific serine/threonine protein kinase</fullName>
        <ecNumber evidence="2">2.7.11.1</ecNumber>
    </recommendedName>
</protein>
<dbReference type="AlphaFoldDB" id="A0A8J4UII9"/>
<dbReference type="OrthoDB" id="8596411at2759"/>
<comment type="catalytic activity">
    <reaction evidence="9">
        <text>L-seryl-[protein] + ATP = O-phospho-L-seryl-[protein] + ADP + H(+)</text>
        <dbReference type="Rhea" id="RHEA:17989"/>
        <dbReference type="Rhea" id="RHEA-COMP:9863"/>
        <dbReference type="Rhea" id="RHEA-COMP:11604"/>
        <dbReference type="ChEBI" id="CHEBI:15378"/>
        <dbReference type="ChEBI" id="CHEBI:29999"/>
        <dbReference type="ChEBI" id="CHEBI:30616"/>
        <dbReference type="ChEBI" id="CHEBI:83421"/>
        <dbReference type="ChEBI" id="CHEBI:456216"/>
        <dbReference type="EC" id="2.7.11.1"/>
    </reaction>
</comment>
<evidence type="ECO:0000256" key="3">
    <source>
        <dbReference type="ARBA" id="ARBA00022527"/>
    </source>
</evidence>
<evidence type="ECO:0000256" key="6">
    <source>
        <dbReference type="ARBA" id="ARBA00022777"/>
    </source>
</evidence>
<dbReference type="Gene3D" id="1.10.510.10">
    <property type="entry name" value="Transferase(Phosphotransferase) domain 1"/>
    <property type="match status" value="1"/>
</dbReference>
<dbReference type="PROSITE" id="PS50011">
    <property type="entry name" value="PROTEIN_KINASE_DOM"/>
    <property type="match status" value="1"/>
</dbReference>
<reference evidence="11" key="1">
    <citation type="submission" date="2020-07" db="EMBL/GenBank/DDBJ databases">
        <title>Clarias magur genome sequencing, assembly and annotation.</title>
        <authorList>
            <person name="Kushwaha B."/>
            <person name="Kumar R."/>
            <person name="Das P."/>
            <person name="Joshi C.G."/>
            <person name="Kumar D."/>
            <person name="Nagpure N.S."/>
            <person name="Pandey M."/>
            <person name="Agarwal S."/>
            <person name="Srivastava S."/>
            <person name="Singh M."/>
            <person name="Sahoo L."/>
            <person name="Jayasankar P."/>
            <person name="Meher P.K."/>
            <person name="Koringa P.G."/>
            <person name="Iquebal M.A."/>
            <person name="Das S.P."/>
            <person name="Bit A."/>
            <person name="Patnaik S."/>
            <person name="Patel N."/>
            <person name="Shah T.M."/>
            <person name="Hinsu A."/>
            <person name="Jena J.K."/>
        </authorList>
    </citation>
    <scope>NUCLEOTIDE SEQUENCE</scope>
    <source>
        <strain evidence="11">CIFAMagur01</strain>
        <tissue evidence="11">Testis</tissue>
    </source>
</reference>
<organism evidence="11 12">
    <name type="scientific">Clarias magur</name>
    <name type="common">Asian catfish</name>
    <name type="synonym">Macropteronotus magur</name>
    <dbReference type="NCBI Taxonomy" id="1594786"/>
    <lineage>
        <taxon>Eukaryota</taxon>
        <taxon>Metazoa</taxon>
        <taxon>Chordata</taxon>
        <taxon>Craniata</taxon>
        <taxon>Vertebrata</taxon>
        <taxon>Euteleostomi</taxon>
        <taxon>Actinopterygii</taxon>
        <taxon>Neopterygii</taxon>
        <taxon>Teleostei</taxon>
        <taxon>Ostariophysi</taxon>
        <taxon>Siluriformes</taxon>
        <taxon>Clariidae</taxon>
        <taxon>Clarias</taxon>
    </lineage>
</organism>
<keyword evidence="6 11" id="KW-0418">Kinase</keyword>
<evidence type="ECO:0000256" key="9">
    <source>
        <dbReference type="ARBA" id="ARBA00048679"/>
    </source>
</evidence>
<dbReference type="Proteomes" id="UP000727407">
    <property type="component" value="Unassembled WGS sequence"/>
</dbReference>
<dbReference type="GO" id="GO:0007346">
    <property type="term" value="P:regulation of mitotic cell cycle"/>
    <property type="evidence" value="ECO:0007669"/>
    <property type="project" value="TreeGrafter"/>
</dbReference>
<comment type="catalytic activity">
    <reaction evidence="8">
        <text>L-threonyl-[protein] + ATP = O-phospho-L-threonyl-[protein] + ADP + H(+)</text>
        <dbReference type="Rhea" id="RHEA:46608"/>
        <dbReference type="Rhea" id="RHEA-COMP:11060"/>
        <dbReference type="Rhea" id="RHEA-COMP:11605"/>
        <dbReference type="ChEBI" id="CHEBI:15378"/>
        <dbReference type="ChEBI" id="CHEBI:30013"/>
        <dbReference type="ChEBI" id="CHEBI:30616"/>
        <dbReference type="ChEBI" id="CHEBI:61977"/>
        <dbReference type="ChEBI" id="CHEBI:456216"/>
        <dbReference type="EC" id="2.7.11.1"/>
    </reaction>
</comment>
<dbReference type="InterPro" id="IPR051138">
    <property type="entry name" value="PIM_Ser/Thr_kinase"/>
</dbReference>
<evidence type="ECO:0000256" key="1">
    <source>
        <dbReference type="ARBA" id="ARBA00005505"/>
    </source>
</evidence>
<proteinExistence type="inferred from homology"/>
<feature type="non-terminal residue" evidence="11">
    <location>
        <position position="294"/>
    </location>
</feature>
<dbReference type="GO" id="GO:0005524">
    <property type="term" value="F:ATP binding"/>
    <property type="evidence" value="ECO:0007669"/>
    <property type="project" value="UniProtKB-KW"/>
</dbReference>
<evidence type="ECO:0000256" key="5">
    <source>
        <dbReference type="ARBA" id="ARBA00022741"/>
    </source>
</evidence>
<gene>
    <name evidence="11" type="ORF">DAT39_002690</name>
</gene>
<dbReference type="PROSITE" id="PS00108">
    <property type="entry name" value="PROTEIN_KINASE_ST"/>
    <property type="match status" value="1"/>
</dbReference>
<dbReference type="SUPFAM" id="SSF56112">
    <property type="entry name" value="Protein kinase-like (PK-like)"/>
    <property type="match status" value="1"/>
</dbReference>
<comment type="similarity">
    <text evidence="1">Belongs to the protein kinase superfamily. CAMK Ser/Thr protein kinase family. PIM subfamily.</text>
</comment>
<dbReference type="EMBL" id="QNUK01000021">
    <property type="protein sequence ID" value="KAF5907596.1"/>
    <property type="molecule type" value="Genomic_DNA"/>
</dbReference>
<dbReference type="GO" id="GO:0005737">
    <property type="term" value="C:cytoplasm"/>
    <property type="evidence" value="ECO:0007669"/>
    <property type="project" value="TreeGrafter"/>
</dbReference>
<dbReference type="SMART" id="SM00220">
    <property type="entry name" value="S_TKc"/>
    <property type="match status" value="1"/>
</dbReference>
<dbReference type="PANTHER" id="PTHR22984">
    <property type="entry name" value="SERINE/THREONINE-PROTEIN KINASE PIM"/>
    <property type="match status" value="1"/>
</dbReference>
<dbReference type="PANTHER" id="PTHR22984:SF11">
    <property type="entry name" value="AURORA KINASE-RELATED"/>
    <property type="match status" value="1"/>
</dbReference>
<feature type="domain" description="Protein kinase" evidence="10">
    <location>
        <begin position="69"/>
        <end position="294"/>
    </location>
</feature>
<dbReference type="GO" id="GO:0043066">
    <property type="term" value="P:negative regulation of apoptotic process"/>
    <property type="evidence" value="ECO:0007669"/>
    <property type="project" value="TreeGrafter"/>
</dbReference>
<keyword evidence="5" id="KW-0547">Nucleotide-binding</keyword>
<evidence type="ECO:0000256" key="2">
    <source>
        <dbReference type="ARBA" id="ARBA00012513"/>
    </source>
</evidence>
<evidence type="ECO:0000256" key="8">
    <source>
        <dbReference type="ARBA" id="ARBA00047899"/>
    </source>
</evidence>
<keyword evidence="7" id="KW-0067">ATP-binding</keyword>
<evidence type="ECO:0000313" key="11">
    <source>
        <dbReference type="EMBL" id="KAF5907596.1"/>
    </source>
</evidence>
<evidence type="ECO:0000313" key="12">
    <source>
        <dbReference type="Proteomes" id="UP000727407"/>
    </source>
</evidence>
<dbReference type="GO" id="GO:0004674">
    <property type="term" value="F:protein serine/threonine kinase activity"/>
    <property type="evidence" value="ECO:0007669"/>
    <property type="project" value="UniProtKB-KW"/>
</dbReference>
<dbReference type="Pfam" id="PF00069">
    <property type="entry name" value="Pkinase"/>
    <property type="match status" value="1"/>
</dbReference>
<keyword evidence="12" id="KW-1185">Reference proteome</keyword>
<evidence type="ECO:0000259" key="10">
    <source>
        <dbReference type="PROSITE" id="PS50011"/>
    </source>
</evidence>
<keyword evidence="4" id="KW-0808">Transferase</keyword>
<evidence type="ECO:0000256" key="7">
    <source>
        <dbReference type="ARBA" id="ARBA00022840"/>
    </source>
</evidence>